<evidence type="ECO:0000313" key="1">
    <source>
        <dbReference type="Proteomes" id="UP000095286"/>
    </source>
</evidence>
<sequence length="69" mass="7478">MQSTPIAMSTGFSIGGKRRYEVHCLLLAGVEEVVEAEQEAEEAEQEAEEAAEEGSIETDEGDSFAEVKE</sequence>
<name>A0AC35TG09_9BILA</name>
<organism evidence="1 2">
    <name type="scientific">Rhabditophanes sp. KR3021</name>
    <dbReference type="NCBI Taxonomy" id="114890"/>
    <lineage>
        <taxon>Eukaryota</taxon>
        <taxon>Metazoa</taxon>
        <taxon>Ecdysozoa</taxon>
        <taxon>Nematoda</taxon>
        <taxon>Chromadorea</taxon>
        <taxon>Rhabditida</taxon>
        <taxon>Tylenchina</taxon>
        <taxon>Panagrolaimomorpha</taxon>
        <taxon>Strongyloidoidea</taxon>
        <taxon>Alloionematidae</taxon>
        <taxon>Rhabditophanes</taxon>
    </lineage>
</organism>
<protein>
    <submittedName>
        <fullName evidence="2">PID domain-containing protein</fullName>
    </submittedName>
</protein>
<proteinExistence type="predicted"/>
<reference evidence="2" key="1">
    <citation type="submission" date="2016-11" db="UniProtKB">
        <authorList>
            <consortium name="WormBaseParasite"/>
        </authorList>
    </citation>
    <scope>IDENTIFICATION</scope>
    <source>
        <strain evidence="2">KR3021</strain>
    </source>
</reference>
<evidence type="ECO:0000313" key="2">
    <source>
        <dbReference type="WBParaSite" id="RSKR_0000011400.1"/>
    </source>
</evidence>
<accession>A0AC35TG09</accession>
<dbReference type="Proteomes" id="UP000095286">
    <property type="component" value="Unplaced"/>
</dbReference>
<dbReference type="WBParaSite" id="RSKR_0000011400.1">
    <property type="protein sequence ID" value="RSKR_0000011400.1"/>
    <property type="gene ID" value="RSKR_0000011400"/>
</dbReference>